<keyword evidence="2" id="KW-0805">Transcription regulation</keyword>
<evidence type="ECO:0000256" key="2">
    <source>
        <dbReference type="ARBA" id="ARBA00023015"/>
    </source>
</evidence>
<dbReference type="EMBL" id="QQBC01000007">
    <property type="protein sequence ID" value="RDI64847.1"/>
    <property type="molecule type" value="Genomic_DNA"/>
</dbReference>
<keyword evidence="5" id="KW-0804">Transcription</keyword>
<keyword evidence="8" id="KW-1185">Reference proteome</keyword>
<proteinExistence type="inferred from homology"/>
<accession>A0A370I271</accession>
<keyword evidence="3" id="KW-0238">DNA-binding</keyword>
<feature type="domain" description="LysR substrate-binding" evidence="6">
    <location>
        <begin position="2"/>
        <end position="145"/>
    </location>
</feature>
<dbReference type="AlphaFoldDB" id="A0A370I271"/>
<evidence type="ECO:0000256" key="5">
    <source>
        <dbReference type="ARBA" id="ARBA00023163"/>
    </source>
</evidence>
<dbReference type="GO" id="GO:0032993">
    <property type="term" value="C:protein-DNA complex"/>
    <property type="evidence" value="ECO:0007669"/>
    <property type="project" value="TreeGrafter"/>
</dbReference>
<evidence type="ECO:0000313" key="7">
    <source>
        <dbReference type="EMBL" id="RDI64847.1"/>
    </source>
</evidence>
<evidence type="ECO:0000256" key="1">
    <source>
        <dbReference type="ARBA" id="ARBA00009437"/>
    </source>
</evidence>
<gene>
    <name evidence="7" type="ORF">DFR76_107224</name>
</gene>
<dbReference type="Gene3D" id="3.40.190.10">
    <property type="entry name" value="Periplasmic binding protein-like II"/>
    <property type="match status" value="2"/>
</dbReference>
<evidence type="ECO:0000256" key="4">
    <source>
        <dbReference type="ARBA" id="ARBA00023159"/>
    </source>
</evidence>
<sequence>MRSGRADIALTRAPFDRSAMTVRVLRSDPIGVVLRADDPLARRSSLELADLVERRWFRLPEDTDAQWRACWIPSRVRSDGPVLRTIHECVQAVLWNDTVGLTAMGHDLQPGLTVVPLRDHPPSELVLAWNSADHNPLVHSFARITAAVTRRDRLRRGPDRPR</sequence>
<dbReference type="PANTHER" id="PTHR30346">
    <property type="entry name" value="TRANSCRIPTIONAL DUAL REGULATOR HCAR-RELATED"/>
    <property type="match status" value="1"/>
</dbReference>
<dbReference type="STRING" id="1210086.GCA_001613105_02353"/>
<dbReference type="SUPFAM" id="SSF53850">
    <property type="entry name" value="Periplasmic binding protein-like II"/>
    <property type="match status" value="1"/>
</dbReference>
<protein>
    <submittedName>
        <fullName evidence="7">LysR substrate binding domain-containing protein</fullName>
    </submittedName>
</protein>
<dbReference type="PANTHER" id="PTHR30346:SF0">
    <property type="entry name" value="HCA OPERON TRANSCRIPTIONAL ACTIVATOR HCAR"/>
    <property type="match status" value="1"/>
</dbReference>
<comment type="caution">
    <text evidence="7">The sequence shown here is derived from an EMBL/GenBank/DDBJ whole genome shotgun (WGS) entry which is preliminary data.</text>
</comment>
<organism evidence="7 8">
    <name type="scientific">Nocardia pseudobrasiliensis</name>
    <dbReference type="NCBI Taxonomy" id="45979"/>
    <lineage>
        <taxon>Bacteria</taxon>
        <taxon>Bacillati</taxon>
        <taxon>Actinomycetota</taxon>
        <taxon>Actinomycetes</taxon>
        <taxon>Mycobacteriales</taxon>
        <taxon>Nocardiaceae</taxon>
        <taxon>Nocardia</taxon>
    </lineage>
</organism>
<name>A0A370I271_9NOCA</name>
<dbReference type="GO" id="GO:0003700">
    <property type="term" value="F:DNA-binding transcription factor activity"/>
    <property type="evidence" value="ECO:0007669"/>
    <property type="project" value="TreeGrafter"/>
</dbReference>
<reference evidence="7 8" key="1">
    <citation type="submission" date="2018-07" db="EMBL/GenBank/DDBJ databases">
        <title>Genomic Encyclopedia of Type Strains, Phase IV (KMG-IV): sequencing the most valuable type-strain genomes for metagenomic binning, comparative biology and taxonomic classification.</title>
        <authorList>
            <person name="Goeker M."/>
        </authorList>
    </citation>
    <scope>NUCLEOTIDE SEQUENCE [LARGE SCALE GENOMIC DNA]</scope>
    <source>
        <strain evidence="7 8">DSM 44290</strain>
    </source>
</reference>
<dbReference type="Proteomes" id="UP000254869">
    <property type="component" value="Unassembled WGS sequence"/>
</dbReference>
<evidence type="ECO:0000313" key="8">
    <source>
        <dbReference type="Proteomes" id="UP000254869"/>
    </source>
</evidence>
<dbReference type="InterPro" id="IPR005119">
    <property type="entry name" value="LysR_subst-bd"/>
</dbReference>
<evidence type="ECO:0000259" key="6">
    <source>
        <dbReference type="Pfam" id="PF03466"/>
    </source>
</evidence>
<comment type="similarity">
    <text evidence="1">Belongs to the LysR transcriptional regulatory family.</text>
</comment>
<evidence type="ECO:0000256" key="3">
    <source>
        <dbReference type="ARBA" id="ARBA00023125"/>
    </source>
</evidence>
<dbReference type="Pfam" id="PF03466">
    <property type="entry name" value="LysR_substrate"/>
    <property type="match status" value="1"/>
</dbReference>
<dbReference type="GO" id="GO:0003677">
    <property type="term" value="F:DNA binding"/>
    <property type="evidence" value="ECO:0007669"/>
    <property type="project" value="UniProtKB-KW"/>
</dbReference>
<keyword evidence="4" id="KW-0010">Activator</keyword>